<dbReference type="Gene3D" id="3.40.390.10">
    <property type="entry name" value="Collagenase (Catalytic Domain)"/>
    <property type="match status" value="1"/>
</dbReference>
<comment type="subcellular location">
    <subcellularLocation>
        <location evidence="1">Secreted</location>
    </subcellularLocation>
</comment>
<organism evidence="4 5">
    <name type="scientific">Litchfieldia luteola</name>
    <dbReference type="NCBI Taxonomy" id="682179"/>
    <lineage>
        <taxon>Bacteria</taxon>
        <taxon>Bacillati</taxon>
        <taxon>Bacillota</taxon>
        <taxon>Bacilli</taxon>
        <taxon>Bacillales</taxon>
        <taxon>Bacillaceae</taxon>
        <taxon>Litchfieldia</taxon>
    </lineage>
</organism>
<dbReference type="EMBL" id="JADCLJ010000024">
    <property type="protein sequence ID" value="MBE4910144.1"/>
    <property type="molecule type" value="Genomic_DNA"/>
</dbReference>
<dbReference type="Proteomes" id="UP001516662">
    <property type="component" value="Unassembled WGS sequence"/>
</dbReference>
<comment type="caution">
    <text evidence="4">The sequence shown here is derived from an EMBL/GenBank/DDBJ whole genome shotgun (WGS) entry which is preliminary data.</text>
</comment>
<sequence>MRKITFITGVFLFLFFVPGVKEESASTNGVLLRDFSSITFFINREQIENYHLLEHIVVLPEDSFNQTEAINMIQRINSIHPSLLQQLISENITIKLFNGNLTDEPSAAHLKGTTPRGYSNKSKTWDSVPGIGGGKMALAKIGHSENGDGHGSLNLELHELAHSIDRHVLNLIREDTIFQRIWKEEASKMFPNHDYFITYPEEYFAESFVMYYLGDDTKKELKEKAPMTYELFRQIEQSTYDFNVSTYR</sequence>
<evidence type="ECO:0000256" key="2">
    <source>
        <dbReference type="ARBA" id="ARBA00022525"/>
    </source>
</evidence>
<protein>
    <submittedName>
        <fullName evidence="4">Toxin</fullName>
    </submittedName>
</protein>
<evidence type="ECO:0000256" key="1">
    <source>
        <dbReference type="ARBA" id="ARBA00004613"/>
    </source>
</evidence>
<feature type="domain" description="ATLF-like" evidence="3">
    <location>
        <begin position="50"/>
        <end position="237"/>
    </location>
</feature>
<dbReference type="InterPro" id="IPR047568">
    <property type="entry name" value="ATLF-like_dom"/>
</dbReference>
<dbReference type="PROSITE" id="PS51995">
    <property type="entry name" value="ATLF"/>
    <property type="match status" value="1"/>
</dbReference>
<reference evidence="4 5" key="1">
    <citation type="submission" date="2020-10" db="EMBL/GenBank/DDBJ databases">
        <title>Bacillus sp. HD4P25, an endophyte from a halophyte.</title>
        <authorList>
            <person name="Sun J.-Q."/>
        </authorList>
    </citation>
    <scope>NUCLEOTIDE SEQUENCE [LARGE SCALE GENOMIC DNA]</scope>
    <source>
        <strain evidence="4 5">YIM 93174</strain>
    </source>
</reference>
<name>A0ABR9QNR2_9BACI</name>
<evidence type="ECO:0000259" key="3">
    <source>
        <dbReference type="PROSITE" id="PS51995"/>
    </source>
</evidence>
<proteinExistence type="predicted"/>
<dbReference type="RefSeq" id="WP_193539400.1">
    <property type="nucleotide sequence ID" value="NZ_JADCLJ010000024.1"/>
</dbReference>
<dbReference type="SUPFAM" id="SSF55486">
    <property type="entry name" value="Metalloproteases ('zincins'), catalytic domain"/>
    <property type="match status" value="1"/>
</dbReference>
<accession>A0ABR9QNR2</accession>
<keyword evidence="5" id="KW-1185">Reference proteome</keyword>
<dbReference type="InterPro" id="IPR014781">
    <property type="entry name" value="Anthrax_toxin_lethal/edema_N/C"/>
</dbReference>
<evidence type="ECO:0000313" key="5">
    <source>
        <dbReference type="Proteomes" id="UP001516662"/>
    </source>
</evidence>
<dbReference type="CDD" id="cd20183">
    <property type="entry name" value="M34_PPEP"/>
    <property type="match status" value="1"/>
</dbReference>
<gene>
    <name evidence="4" type="ORF">IMZ08_19075</name>
</gene>
<evidence type="ECO:0000313" key="4">
    <source>
        <dbReference type="EMBL" id="MBE4910144.1"/>
    </source>
</evidence>
<keyword evidence="2" id="KW-0964">Secreted</keyword>
<dbReference type="Pfam" id="PF07737">
    <property type="entry name" value="ATLF"/>
    <property type="match status" value="1"/>
</dbReference>
<dbReference type="InterPro" id="IPR024079">
    <property type="entry name" value="MetalloPept_cat_dom_sf"/>
</dbReference>